<evidence type="ECO:0000313" key="2">
    <source>
        <dbReference type="Proteomes" id="UP000003345"/>
    </source>
</evidence>
<reference evidence="1 2" key="1">
    <citation type="submission" date="2012-04" db="EMBL/GenBank/DDBJ databases">
        <authorList>
            <person name="Harkins D.M."/>
            <person name="Madupu R."/>
            <person name="Durkin A.S."/>
            <person name="Torralba M."/>
            <person name="Methe B."/>
            <person name="Sutton G.G."/>
            <person name="Nelson K.E."/>
        </authorList>
    </citation>
    <scope>NUCLEOTIDE SEQUENCE [LARGE SCALE GENOMIC DNA]</scope>
    <source>
        <strain evidence="1 2">HK411</strain>
    </source>
</reference>
<dbReference type="PATRIC" id="fig|1095743.3.peg.223"/>
<dbReference type="AlphaFoldDB" id="I2NPA0"/>
<name>I2NPA0_9PAST</name>
<evidence type="ECO:0000313" key="1">
    <source>
        <dbReference type="EMBL" id="EIG27661.1"/>
    </source>
</evidence>
<accession>I2NPA0</accession>
<dbReference type="Proteomes" id="UP000003345">
    <property type="component" value="Unassembled WGS sequence"/>
</dbReference>
<gene>
    <name evidence="1" type="ORF">HMPREF1054_1982</name>
</gene>
<comment type="caution">
    <text evidence="1">The sequence shown here is derived from an EMBL/GenBank/DDBJ whole genome shotgun (WGS) entry which is preliminary data.</text>
</comment>
<proteinExistence type="predicted"/>
<protein>
    <submittedName>
        <fullName evidence="1">Uncharacterized protein</fullName>
    </submittedName>
</protein>
<organism evidence="1 2">
    <name type="scientific">Haemophilus paraphrohaemolyticus HK411</name>
    <dbReference type="NCBI Taxonomy" id="1095743"/>
    <lineage>
        <taxon>Bacteria</taxon>
        <taxon>Pseudomonadati</taxon>
        <taxon>Pseudomonadota</taxon>
        <taxon>Gammaproteobacteria</taxon>
        <taxon>Pasteurellales</taxon>
        <taxon>Pasteurellaceae</taxon>
        <taxon>Haemophilus</taxon>
    </lineage>
</organism>
<dbReference type="EMBL" id="AJMU01000011">
    <property type="protein sequence ID" value="EIG27661.1"/>
    <property type="molecule type" value="Genomic_DNA"/>
</dbReference>
<sequence length="65" mass="7391">MIFNFKDAKEPVFTEDPYYDLFLGGYIKPGEFLSDKKQAEQVEQAIDVVKAFLKQAESVGVIEIC</sequence>
<dbReference type="RefSeq" id="WP_005707887.1">
    <property type="nucleotide sequence ID" value="NZ_AJMU01000011.1"/>
</dbReference>